<accession>A0ABT8XE27</accession>
<protein>
    <submittedName>
        <fullName evidence="1">Uncharacterized protein</fullName>
    </submittedName>
</protein>
<reference evidence="1" key="1">
    <citation type="submission" date="2022-04" db="EMBL/GenBank/DDBJ databases">
        <title>Shinella lacus sp. nov., a novel member of the genus Shinella from water.</title>
        <authorList>
            <person name="Deng Y."/>
        </authorList>
    </citation>
    <scope>NUCLEOTIDE SEQUENCE</scope>
    <source>
        <strain evidence="1">JCM 31239</strain>
    </source>
</reference>
<evidence type="ECO:0000313" key="2">
    <source>
        <dbReference type="Proteomes" id="UP001177080"/>
    </source>
</evidence>
<organism evidence="1 2">
    <name type="scientific">Shinella curvata</name>
    <dbReference type="NCBI Taxonomy" id="1817964"/>
    <lineage>
        <taxon>Bacteria</taxon>
        <taxon>Pseudomonadati</taxon>
        <taxon>Pseudomonadota</taxon>
        <taxon>Alphaproteobacteria</taxon>
        <taxon>Hyphomicrobiales</taxon>
        <taxon>Rhizobiaceae</taxon>
        <taxon>Shinella</taxon>
    </lineage>
</organism>
<name>A0ABT8XE27_9HYPH</name>
<sequence>MAAGVMPVGNVFPEAGDFRFQKIRKAASETNWPFIAESGLLGCTKILGARSVYFVPDETDMNRAFLLDVDIFAMSMVNFGVTDILAPYDDTEQLIHRIAPFFTMGQRLCDQDPGTLVTEPEL</sequence>
<dbReference type="RefSeq" id="WP_244762480.1">
    <property type="nucleotide sequence ID" value="NZ_JALJCJ010000005.1"/>
</dbReference>
<evidence type="ECO:0000313" key="1">
    <source>
        <dbReference type="EMBL" id="MDO6121951.1"/>
    </source>
</evidence>
<dbReference type="Proteomes" id="UP001177080">
    <property type="component" value="Unassembled WGS sequence"/>
</dbReference>
<gene>
    <name evidence="1" type="ORF">GB928_012230</name>
</gene>
<comment type="caution">
    <text evidence="1">The sequence shown here is derived from an EMBL/GenBank/DDBJ whole genome shotgun (WGS) entry which is preliminary data.</text>
</comment>
<proteinExistence type="predicted"/>
<dbReference type="EMBL" id="WHSC02000005">
    <property type="protein sequence ID" value="MDO6121951.1"/>
    <property type="molecule type" value="Genomic_DNA"/>
</dbReference>
<keyword evidence="2" id="KW-1185">Reference proteome</keyword>